<keyword evidence="2" id="KW-1185">Reference proteome</keyword>
<comment type="caution">
    <text evidence="1">The sequence shown here is derived from an EMBL/GenBank/DDBJ whole genome shotgun (WGS) entry which is preliminary data.</text>
</comment>
<name>A0ABP9FN68_9SPHI</name>
<evidence type="ECO:0000313" key="2">
    <source>
        <dbReference type="Proteomes" id="UP001501436"/>
    </source>
</evidence>
<proteinExistence type="predicted"/>
<organism evidence="1 2">
    <name type="scientific">Mucilaginibacter defluvii</name>
    <dbReference type="NCBI Taxonomy" id="1196019"/>
    <lineage>
        <taxon>Bacteria</taxon>
        <taxon>Pseudomonadati</taxon>
        <taxon>Bacteroidota</taxon>
        <taxon>Sphingobacteriia</taxon>
        <taxon>Sphingobacteriales</taxon>
        <taxon>Sphingobacteriaceae</taxon>
        <taxon>Mucilaginibacter</taxon>
    </lineage>
</organism>
<dbReference type="Proteomes" id="UP001501436">
    <property type="component" value="Unassembled WGS sequence"/>
</dbReference>
<dbReference type="EMBL" id="BAABJI010000001">
    <property type="protein sequence ID" value="GAA4905962.1"/>
    <property type="molecule type" value="Genomic_DNA"/>
</dbReference>
<protein>
    <submittedName>
        <fullName evidence="1">Uncharacterized protein</fullName>
    </submittedName>
</protein>
<evidence type="ECO:0000313" key="1">
    <source>
        <dbReference type="EMBL" id="GAA4905962.1"/>
    </source>
</evidence>
<sequence length="285" mass="34092">MPTHDYNFPYNVTLALWDLQIQLKAKVRDWDNIGLIQTENKIFIETEERCDTGRNLYYIPVVPLYRMLHHKSYKHAAHLLTSVCAYLYHVADIPYYTQEDSYLYWQYEMLSDWVDEDEESDITEIYKRELKQAKWIGEAIEQKLFNRASLSQLRPRVENFTVRNDFERQCLDVAAEALNLYTQYPTECYCRNVRHTVTTDEDEDNEEAENTLSIDKYVSFFADGSGWLYDSLMEMVNNEFNEYGYTEEPVICKQFNGNKLPDDTLEFENRLFNLIDDLTYILYHY</sequence>
<reference evidence="2" key="1">
    <citation type="journal article" date="2019" name="Int. J. Syst. Evol. Microbiol.">
        <title>The Global Catalogue of Microorganisms (GCM) 10K type strain sequencing project: providing services to taxonomists for standard genome sequencing and annotation.</title>
        <authorList>
            <consortium name="The Broad Institute Genomics Platform"/>
            <consortium name="The Broad Institute Genome Sequencing Center for Infectious Disease"/>
            <person name="Wu L."/>
            <person name="Ma J."/>
        </authorList>
    </citation>
    <scope>NUCLEOTIDE SEQUENCE [LARGE SCALE GENOMIC DNA]</scope>
    <source>
        <strain evidence="2">JCM 18283</strain>
    </source>
</reference>
<gene>
    <name evidence="1" type="ORF">GCM10023313_05820</name>
</gene>
<accession>A0ABP9FN68</accession>